<dbReference type="Gene3D" id="3.30.465.10">
    <property type="match status" value="2"/>
</dbReference>
<protein>
    <submittedName>
        <fullName evidence="4">Xanthine dehydrogenase YagS FAD-binding subunit</fullName>
    </submittedName>
</protein>
<keyword evidence="2" id="KW-0274">FAD</keyword>
<dbReference type="PANTHER" id="PTHR42659:SF9">
    <property type="entry name" value="XANTHINE DEHYDROGENASE FAD-BINDING SUBUNIT XDHB-RELATED"/>
    <property type="match status" value="1"/>
</dbReference>
<keyword evidence="5" id="KW-1185">Reference proteome</keyword>
<evidence type="ECO:0000313" key="4">
    <source>
        <dbReference type="EMBL" id="TWF52225.1"/>
    </source>
</evidence>
<dbReference type="RefSeq" id="WP_145639859.1">
    <property type="nucleotide sequence ID" value="NZ_VIWP01000005.1"/>
</dbReference>
<dbReference type="PROSITE" id="PS51387">
    <property type="entry name" value="FAD_PCMH"/>
    <property type="match status" value="1"/>
</dbReference>
<dbReference type="Pfam" id="PF00941">
    <property type="entry name" value="FAD_binding_5"/>
    <property type="match status" value="1"/>
</dbReference>
<evidence type="ECO:0000256" key="2">
    <source>
        <dbReference type="ARBA" id="ARBA00022827"/>
    </source>
</evidence>
<evidence type="ECO:0000259" key="3">
    <source>
        <dbReference type="PROSITE" id="PS51387"/>
    </source>
</evidence>
<dbReference type="OrthoDB" id="9814706at2"/>
<dbReference type="InterPro" id="IPR016167">
    <property type="entry name" value="FAD-bd_PCMH_sub1"/>
</dbReference>
<reference evidence="4 5" key="1">
    <citation type="submission" date="2019-06" db="EMBL/GenBank/DDBJ databases">
        <title>Sorghum-associated microbial communities from plants grown in Nebraska, USA.</title>
        <authorList>
            <person name="Schachtman D."/>
        </authorList>
    </citation>
    <scope>NUCLEOTIDE SEQUENCE [LARGE SCALE GENOMIC DNA]</scope>
    <source>
        <strain evidence="4 5">1225</strain>
    </source>
</reference>
<dbReference type="InterPro" id="IPR005107">
    <property type="entry name" value="CO_DH_flav_C"/>
</dbReference>
<dbReference type="InterPro" id="IPR036318">
    <property type="entry name" value="FAD-bd_PCMH-like_sf"/>
</dbReference>
<dbReference type="InterPro" id="IPR002346">
    <property type="entry name" value="Mopterin_DH_FAD-bd"/>
</dbReference>
<proteinExistence type="predicted"/>
<dbReference type="InterPro" id="IPR016169">
    <property type="entry name" value="FAD-bd_PCMH_sub2"/>
</dbReference>
<accession>A0A561QP98</accession>
<organism evidence="4 5">
    <name type="scientific">Neorhizobium alkalisoli</name>
    <dbReference type="NCBI Taxonomy" id="528178"/>
    <lineage>
        <taxon>Bacteria</taxon>
        <taxon>Pseudomonadati</taxon>
        <taxon>Pseudomonadota</taxon>
        <taxon>Alphaproteobacteria</taxon>
        <taxon>Hyphomicrobiales</taxon>
        <taxon>Rhizobiaceae</taxon>
        <taxon>Rhizobium/Agrobacterium group</taxon>
        <taxon>Neorhizobium</taxon>
    </lineage>
</organism>
<keyword evidence="1" id="KW-0285">Flavoprotein</keyword>
<dbReference type="Pfam" id="PF03450">
    <property type="entry name" value="CO_deh_flav_C"/>
    <property type="match status" value="1"/>
</dbReference>
<dbReference type="InterPro" id="IPR051312">
    <property type="entry name" value="Diverse_Substr_Oxidored"/>
</dbReference>
<name>A0A561QP98_9HYPH</name>
<gene>
    <name evidence="4" type="ORF">FHW37_105324</name>
</gene>
<feature type="domain" description="FAD-binding PCMH-type" evidence="3">
    <location>
        <begin position="1"/>
        <end position="219"/>
    </location>
</feature>
<dbReference type="InterPro" id="IPR036683">
    <property type="entry name" value="CO_DH_flav_C_dom_sf"/>
</dbReference>
<dbReference type="SUPFAM" id="SSF56176">
    <property type="entry name" value="FAD-binding/transporter-associated domain-like"/>
    <property type="match status" value="1"/>
</dbReference>
<dbReference type="GO" id="GO:0016491">
    <property type="term" value="F:oxidoreductase activity"/>
    <property type="evidence" value="ECO:0007669"/>
    <property type="project" value="InterPro"/>
</dbReference>
<dbReference type="Gene3D" id="3.30.390.50">
    <property type="entry name" value="CO dehydrogenase flavoprotein, C-terminal domain"/>
    <property type="match status" value="1"/>
</dbReference>
<dbReference type="SMART" id="SM01092">
    <property type="entry name" value="CO_deh_flav_C"/>
    <property type="match status" value="1"/>
</dbReference>
<dbReference type="PANTHER" id="PTHR42659">
    <property type="entry name" value="XANTHINE DEHYDROGENASE SUBUNIT C-RELATED"/>
    <property type="match status" value="1"/>
</dbReference>
<dbReference type="SUPFAM" id="SSF55447">
    <property type="entry name" value="CO dehydrogenase flavoprotein C-terminal domain-like"/>
    <property type="match status" value="1"/>
</dbReference>
<evidence type="ECO:0000313" key="5">
    <source>
        <dbReference type="Proteomes" id="UP000320653"/>
    </source>
</evidence>
<dbReference type="Gene3D" id="3.30.43.10">
    <property type="entry name" value="Uridine Diphospho-n-acetylenolpyruvylglucosamine Reductase, domain 2"/>
    <property type="match status" value="1"/>
</dbReference>
<comment type="caution">
    <text evidence="4">The sequence shown here is derived from an EMBL/GenBank/DDBJ whole genome shotgun (WGS) entry which is preliminary data.</text>
</comment>
<sequence length="335" mass="34433">MKDFSYVRATSAEAASQAALQAGAAILAGGTTLLDLAKCGVAAPETVIDITHLPGLSDIIVSADAATIGALARMSEVADHPSIKAAFPAVSESLSLAASAQLRNMATIGGNLLQRTRCPYFRDPGTFPACNKRAPGSGCSALGGVTRNHAVLGTSEHCLATNPGDLAVALVAFDATVSFAGKTVLVEDFYRLPGDTPDKETVLGRGEIITGIAIPASAAAKNSIYLKVRDRQSYEFAAASAAVGFELEADGKTVKDIRVALGGVATKPWRARAVEQALIGKTLSAGTVEKASRLAMEGAVAQGDNAYKIELAPRVVVRAIQQLALKTAMKTGGLA</sequence>
<dbReference type="AlphaFoldDB" id="A0A561QP98"/>
<dbReference type="InterPro" id="IPR016166">
    <property type="entry name" value="FAD-bd_PCMH"/>
</dbReference>
<dbReference type="Proteomes" id="UP000320653">
    <property type="component" value="Unassembled WGS sequence"/>
</dbReference>
<dbReference type="GO" id="GO:0071949">
    <property type="term" value="F:FAD binding"/>
    <property type="evidence" value="ECO:0007669"/>
    <property type="project" value="InterPro"/>
</dbReference>
<evidence type="ECO:0000256" key="1">
    <source>
        <dbReference type="ARBA" id="ARBA00022630"/>
    </source>
</evidence>
<dbReference type="EMBL" id="VIWP01000005">
    <property type="protein sequence ID" value="TWF52225.1"/>
    <property type="molecule type" value="Genomic_DNA"/>
</dbReference>